<dbReference type="InterPro" id="IPR051336">
    <property type="entry name" value="RhoGEF_Guanine_NuclExch_SF"/>
</dbReference>
<sequence length="510" mass="58496">MADSLCCLYKIVCFCIKRKTIEAEKDGTATPSRNEAAAQGPPPSAEVPNEELEETEVEIPPPMPEISAYPSAATNIGEKPDQIFEENFTVEVETETTDVQSKEEVVEKVETPEKEVEEKREESPETPVVDEETPDAGAETAAADEDPEAKRLEQVRTKRKYILYELMETEKDYVNDLEKLTKGYMVYMKENPLPEGMEGKDKIVFGNIQHIYEWHLQTFLQEISKNIEDPEKVGWMFVKYEKRMYGIYVKYCQNKPKSEYIVAEYSDYFDKTREVLKHRLGITDLLIKPVQRIMKYQLLLKDIIKQTEKLGERSENLHKALQVMKVVPKAANDMMTLGRLEGFDGKITAQGKLLLQGFFQVYEINSKVANKREQGKTRELKIFLFEQIVIFSVETENKRSKLSAPRLTYINSVKANNMKLETRPPTGIAAQSVSDPSVCFTLEDVSPGSDSKYVCCVDRVDTKEGEDPMSKEQVKELWINEILKMLDVQKRILDALQCPISYQKELTKEL</sequence>
<dbReference type="Pfam" id="PF22697">
    <property type="entry name" value="SOS1_NGEF_PH"/>
    <property type="match status" value="1"/>
</dbReference>
<protein>
    <submittedName>
        <fullName evidence="6">DgyrCDS13951</fullName>
    </submittedName>
</protein>
<dbReference type="SMART" id="SM00325">
    <property type="entry name" value="RhoGEF"/>
    <property type="match status" value="1"/>
</dbReference>
<feature type="region of interest" description="Disordered" evidence="4">
    <location>
        <begin position="25"/>
        <end position="70"/>
    </location>
</feature>
<dbReference type="GO" id="GO:0005085">
    <property type="term" value="F:guanyl-nucleotide exchange factor activity"/>
    <property type="evidence" value="ECO:0007669"/>
    <property type="project" value="UniProtKB-KW"/>
</dbReference>
<feature type="compositionally biased region" description="Acidic residues" evidence="4">
    <location>
        <begin position="48"/>
        <end position="57"/>
    </location>
</feature>
<name>A0A7I8WCF4_9ANNE</name>
<comment type="subcellular location">
    <subcellularLocation>
        <location evidence="1">Cytoplasm</location>
    </subcellularLocation>
</comment>
<evidence type="ECO:0000259" key="5">
    <source>
        <dbReference type="PROSITE" id="PS50010"/>
    </source>
</evidence>
<evidence type="ECO:0000256" key="4">
    <source>
        <dbReference type="SAM" id="MobiDB-lite"/>
    </source>
</evidence>
<dbReference type="Gene3D" id="1.20.900.10">
    <property type="entry name" value="Dbl homology (DH) domain"/>
    <property type="match status" value="1"/>
</dbReference>
<keyword evidence="2" id="KW-0963">Cytoplasm</keyword>
<evidence type="ECO:0000313" key="7">
    <source>
        <dbReference type="Proteomes" id="UP000549394"/>
    </source>
</evidence>
<feature type="domain" description="DH" evidence="5">
    <location>
        <begin position="158"/>
        <end position="334"/>
    </location>
</feature>
<dbReference type="EMBL" id="CAJFCJ010000028">
    <property type="protein sequence ID" value="CAD5125742.1"/>
    <property type="molecule type" value="Genomic_DNA"/>
</dbReference>
<comment type="caution">
    <text evidence="6">The sequence shown here is derived from an EMBL/GenBank/DDBJ whole genome shotgun (WGS) entry which is preliminary data.</text>
</comment>
<dbReference type="Gene3D" id="2.30.29.30">
    <property type="entry name" value="Pleckstrin-homology domain (PH domain)/Phosphotyrosine-binding domain (PTB)"/>
    <property type="match status" value="1"/>
</dbReference>
<dbReference type="FunFam" id="1.20.900.10:FF:000008">
    <property type="entry name" value="rho guanine nucleotide exchange factor 25"/>
    <property type="match status" value="1"/>
</dbReference>
<evidence type="ECO:0000256" key="1">
    <source>
        <dbReference type="ARBA" id="ARBA00004496"/>
    </source>
</evidence>
<organism evidence="6 7">
    <name type="scientific">Dimorphilus gyrociliatus</name>
    <dbReference type="NCBI Taxonomy" id="2664684"/>
    <lineage>
        <taxon>Eukaryota</taxon>
        <taxon>Metazoa</taxon>
        <taxon>Spiralia</taxon>
        <taxon>Lophotrochozoa</taxon>
        <taxon>Annelida</taxon>
        <taxon>Polychaeta</taxon>
        <taxon>Polychaeta incertae sedis</taxon>
        <taxon>Dinophilidae</taxon>
        <taxon>Dimorphilus</taxon>
    </lineage>
</organism>
<dbReference type="GO" id="GO:0005737">
    <property type="term" value="C:cytoplasm"/>
    <property type="evidence" value="ECO:0007669"/>
    <property type="project" value="UniProtKB-SubCell"/>
</dbReference>
<dbReference type="SUPFAM" id="SSF50729">
    <property type="entry name" value="PH domain-like"/>
    <property type="match status" value="1"/>
</dbReference>
<dbReference type="OrthoDB" id="10256089at2759"/>
<accession>A0A7I8WCF4</accession>
<dbReference type="Proteomes" id="UP000549394">
    <property type="component" value="Unassembled WGS sequence"/>
</dbReference>
<dbReference type="Pfam" id="PF00621">
    <property type="entry name" value="RhoGEF"/>
    <property type="match status" value="1"/>
</dbReference>
<dbReference type="CDD" id="cd00160">
    <property type="entry name" value="RhoGEF"/>
    <property type="match status" value="1"/>
</dbReference>
<evidence type="ECO:0000313" key="6">
    <source>
        <dbReference type="EMBL" id="CAD5125742.1"/>
    </source>
</evidence>
<dbReference type="InterPro" id="IPR055251">
    <property type="entry name" value="SOS1_NGEF_PH"/>
</dbReference>
<dbReference type="GO" id="GO:0019898">
    <property type="term" value="C:extrinsic component of membrane"/>
    <property type="evidence" value="ECO:0007669"/>
    <property type="project" value="TreeGrafter"/>
</dbReference>
<feature type="region of interest" description="Disordered" evidence="4">
    <location>
        <begin position="92"/>
        <end position="149"/>
    </location>
</feature>
<keyword evidence="7" id="KW-1185">Reference proteome</keyword>
<proteinExistence type="predicted"/>
<dbReference type="InterPro" id="IPR000219">
    <property type="entry name" value="DH_dom"/>
</dbReference>
<feature type="compositionally biased region" description="Basic and acidic residues" evidence="4">
    <location>
        <begin position="100"/>
        <end position="123"/>
    </location>
</feature>
<dbReference type="PROSITE" id="PS50010">
    <property type="entry name" value="DH_2"/>
    <property type="match status" value="1"/>
</dbReference>
<dbReference type="PANTHER" id="PTHR22826:SF106">
    <property type="entry name" value="TRIO, ISOFORM A"/>
    <property type="match status" value="1"/>
</dbReference>
<gene>
    <name evidence="6" type="ORF">DGYR_LOCUS13073</name>
</gene>
<dbReference type="PANTHER" id="PTHR22826">
    <property type="entry name" value="RHO GUANINE EXCHANGE FACTOR-RELATED"/>
    <property type="match status" value="1"/>
</dbReference>
<evidence type="ECO:0000256" key="2">
    <source>
        <dbReference type="ARBA" id="ARBA00022490"/>
    </source>
</evidence>
<evidence type="ECO:0000256" key="3">
    <source>
        <dbReference type="ARBA" id="ARBA00022658"/>
    </source>
</evidence>
<dbReference type="InterPro" id="IPR035899">
    <property type="entry name" value="DBL_dom_sf"/>
</dbReference>
<dbReference type="GO" id="GO:0007411">
    <property type="term" value="P:axon guidance"/>
    <property type="evidence" value="ECO:0007669"/>
    <property type="project" value="TreeGrafter"/>
</dbReference>
<dbReference type="AlphaFoldDB" id="A0A7I8WCF4"/>
<dbReference type="SUPFAM" id="SSF48065">
    <property type="entry name" value="DBL homology domain (DH-domain)"/>
    <property type="match status" value="1"/>
</dbReference>
<dbReference type="InterPro" id="IPR011993">
    <property type="entry name" value="PH-like_dom_sf"/>
</dbReference>
<reference evidence="6 7" key="1">
    <citation type="submission" date="2020-08" db="EMBL/GenBank/DDBJ databases">
        <authorList>
            <person name="Hejnol A."/>
        </authorList>
    </citation>
    <scope>NUCLEOTIDE SEQUENCE [LARGE SCALE GENOMIC DNA]</scope>
</reference>
<keyword evidence="3" id="KW-0344">Guanine-nucleotide releasing factor</keyword>